<reference evidence="1" key="1">
    <citation type="submission" date="2020-04" db="EMBL/GenBank/DDBJ databases">
        <authorList>
            <person name="Alioto T."/>
            <person name="Alioto T."/>
            <person name="Gomez Garrido J."/>
        </authorList>
    </citation>
    <scope>NUCLEOTIDE SEQUENCE</scope>
    <source>
        <strain evidence="1">A484AB</strain>
    </source>
</reference>
<dbReference type="PROSITE" id="PS50878">
    <property type="entry name" value="RT_POL"/>
    <property type="match status" value="1"/>
</dbReference>
<dbReference type="Proteomes" id="UP001152795">
    <property type="component" value="Unassembled WGS sequence"/>
</dbReference>
<dbReference type="AlphaFoldDB" id="A0A6S7FUK4"/>
<name>A0A6S7FUK4_PARCT</name>
<evidence type="ECO:0000313" key="2">
    <source>
        <dbReference type="Proteomes" id="UP001152795"/>
    </source>
</evidence>
<protein>
    <submittedName>
        <fullName evidence="1">Uncharacterized protein</fullName>
    </submittedName>
</protein>
<comment type="caution">
    <text evidence="1">The sequence shown here is derived from an EMBL/GenBank/DDBJ whole genome shotgun (WGS) entry which is preliminary data.</text>
</comment>
<accession>A0A6S7FUK4</accession>
<proteinExistence type="predicted"/>
<dbReference type="EMBL" id="CACRXK020000094">
    <property type="protein sequence ID" value="CAB3978170.1"/>
    <property type="molecule type" value="Genomic_DNA"/>
</dbReference>
<sequence>MPKYCLDHFLQRNCLAFLTENNVLSVHQSGFRNNHSTETAVIHVVDHILQHMDKQQVTGAVFVDLKKAFDLVDHECLFYKLEHYGIRGQTMSWFRNYLTNRTQRVNYANELSPSRVLNYGVPQGSVLGPLLFVLHINDLPKCLLSCSISMYADDTIIYFSGSDTNEII</sequence>
<dbReference type="SUPFAM" id="SSF56672">
    <property type="entry name" value="DNA/RNA polymerases"/>
    <property type="match status" value="1"/>
</dbReference>
<dbReference type="OrthoDB" id="445826at2759"/>
<dbReference type="PANTHER" id="PTHR33332">
    <property type="entry name" value="REVERSE TRANSCRIPTASE DOMAIN-CONTAINING PROTEIN"/>
    <property type="match status" value="1"/>
</dbReference>
<evidence type="ECO:0000313" key="1">
    <source>
        <dbReference type="EMBL" id="CAB3978170.1"/>
    </source>
</evidence>
<dbReference type="InterPro" id="IPR043502">
    <property type="entry name" value="DNA/RNA_pol_sf"/>
</dbReference>
<dbReference type="InterPro" id="IPR000477">
    <property type="entry name" value="RT_dom"/>
</dbReference>
<dbReference type="Pfam" id="PF00078">
    <property type="entry name" value="RVT_1"/>
    <property type="match status" value="1"/>
</dbReference>
<organism evidence="1 2">
    <name type="scientific">Paramuricea clavata</name>
    <name type="common">Red gorgonian</name>
    <name type="synonym">Violescent sea-whip</name>
    <dbReference type="NCBI Taxonomy" id="317549"/>
    <lineage>
        <taxon>Eukaryota</taxon>
        <taxon>Metazoa</taxon>
        <taxon>Cnidaria</taxon>
        <taxon>Anthozoa</taxon>
        <taxon>Octocorallia</taxon>
        <taxon>Malacalcyonacea</taxon>
        <taxon>Plexauridae</taxon>
        <taxon>Paramuricea</taxon>
    </lineage>
</organism>
<gene>
    <name evidence="1" type="ORF">PACLA_8A036116</name>
</gene>
<keyword evidence="2" id="KW-1185">Reference proteome</keyword>